<evidence type="ECO:0008006" key="4">
    <source>
        <dbReference type="Google" id="ProtNLM"/>
    </source>
</evidence>
<evidence type="ECO:0000256" key="1">
    <source>
        <dbReference type="SAM" id="SignalP"/>
    </source>
</evidence>
<protein>
    <recommendedName>
        <fullName evidence="4">Outer membrane protein beta-barrel domain-containing protein</fullName>
    </recommendedName>
</protein>
<name>A0A532VB93_UNCT6</name>
<gene>
    <name evidence="2" type="ORF">CEE36_01385</name>
</gene>
<reference evidence="2 3" key="1">
    <citation type="submission" date="2017-06" db="EMBL/GenBank/DDBJ databases">
        <title>Novel microbial phyla capable of carbon fixation and sulfur reduction in deep-sea sediments.</title>
        <authorList>
            <person name="Huang J."/>
            <person name="Baker B."/>
            <person name="Wang Y."/>
        </authorList>
    </citation>
    <scope>NUCLEOTIDE SEQUENCE [LARGE SCALE GENOMIC DNA]</scope>
    <source>
        <strain evidence="2">B3_TA06</strain>
    </source>
</reference>
<evidence type="ECO:0000313" key="2">
    <source>
        <dbReference type="EMBL" id="TKJ44422.1"/>
    </source>
</evidence>
<dbReference type="AlphaFoldDB" id="A0A532VB93"/>
<dbReference type="Proteomes" id="UP000317778">
    <property type="component" value="Unassembled WGS sequence"/>
</dbReference>
<dbReference type="EMBL" id="NJBO01000001">
    <property type="protein sequence ID" value="TKJ44422.1"/>
    <property type="molecule type" value="Genomic_DNA"/>
</dbReference>
<proteinExistence type="predicted"/>
<sequence length="206" mass="21713">MFRAKQLLGTLLLGTLLIAAPAAADTDTEDLGKSLGLEFAPGMMGSLSFMQAGVTLPTIGKSFQLGLKGRICSSLTWATFINQETGEQASFHPVTAAGVISFGGSGPIIHGAVRPYGATDILLGYTFTPYDNLIYGTGNLVGPNLTFGVFGYFGLELFTSDRLAVFLDAGGGFKMLKPEDSENIYAIAASWLGSGFGLKMGIRFYP</sequence>
<feature type="chain" id="PRO_5021817070" description="Outer membrane protein beta-barrel domain-containing protein" evidence="1">
    <location>
        <begin position="25"/>
        <end position="206"/>
    </location>
</feature>
<evidence type="ECO:0000313" key="3">
    <source>
        <dbReference type="Proteomes" id="UP000317778"/>
    </source>
</evidence>
<feature type="signal peptide" evidence="1">
    <location>
        <begin position="1"/>
        <end position="24"/>
    </location>
</feature>
<organism evidence="2 3">
    <name type="scientific">candidate division TA06 bacterium B3_TA06</name>
    <dbReference type="NCBI Taxonomy" id="2012487"/>
    <lineage>
        <taxon>Bacteria</taxon>
        <taxon>Bacteria division TA06</taxon>
    </lineage>
</organism>
<keyword evidence="1" id="KW-0732">Signal</keyword>
<comment type="caution">
    <text evidence="2">The sequence shown here is derived from an EMBL/GenBank/DDBJ whole genome shotgun (WGS) entry which is preliminary data.</text>
</comment>
<accession>A0A532VB93</accession>